<gene>
    <name evidence="3" type="ORF">Q0590_34015</name>
</gene>
<feature type="transmembrane region" description="Helical" evidence="1">
    <location>
        <begin position="153"/>
        <end position="169"/>
    </location>
</feature>
<sequence length="231" mass="26672">MANISNKKKIMGAQHKLMSSISDKRRILEILAVVITGVGKFIFMDWLNWKLLFILVAICAWTSYIAVRHHQNKEILRYWGFRTDNLKTVMVKVLPFGVLSVLTFFVLGYVQSTIHLSWHMLPILIIYPIWGTLQQFLLIGLVAGNCQDLRKYALPKWGILIVSALLFAGVHYPHYWLVIATFLLALFYGSIYLQARNVFVLGLFHGWLGGLFFYTVVNRDPFLEVFGKLLY</sequence>
<accession>A0ABT8RGV6</accession>
<feature type="transmembrane region" description="Helical" evidence="1">
    <location>
        <begin position="116"/>
        <end position="141"/>
    </location>
</feature>
<dbReference type="InterPro" id="IPR003675">
    <property type="entry name" value="Rce1/LyrA-like_dom"/>
</dbReference>
<evidence type="ECO:0000313" key="4">
    <source>
        <dbReference type="Proteomes" id="UP001168528"/>
    </source>
</evidence>
<name>A0ABT8RGV6_9BACT</name>
<comment type="caution">
    <text evidence="3">The sequence shown here is derived from an EMBL/GenBank/DDBJ whole genome shotgun (WGS) entry which is preliminary data.</text>
</comment>
<feature type="transmembrane region" description="Helical" evidence="1">
    <location>
        <begin position="49"/>
        <end position="67"/>
    </location>
</feature>
<evidence type="ECO:0000259" key="2">
    <source>
        <dbReference type="Pfam" id="PF02517"/>
    </source>
</evidence>
<feature type="transmembrane region" description="Helical" evidence="1">
    <location>
        <begin position="88"/>
        <end position="110"/>
    </location>
</feature>
<keyword evidence="4" id="KW-1185">Reference proteome</keyword>
<keyword evidence="1" id="KW-0812">Transmembrane</keyword>
<evidence type="ECO:0000256" key="1">
    <source>
        <dbReference type="SAM" id="Phobius"/>
    </source>
</evidence>
<organism evidence="3 4">
    <name type="scientific">Rhodocytophaga aerolata</name>
    <dbReference type="NCBI Taxonomy" id="455078"/>
    <lineage>
        <taxon>Bacteria</taxon>
        <taxon>Pseudomonadati</taxon>
        <taxon>Bacteroidota</taxon>
        <taxon>Cytophagia</taxon>
        <taxon>Cytophagales</taxon>
        <taxon>Rhodocytophagaceae</taxon>
        <taxon>Rhodocytophaga</taxon>
    </lineage>
</organism>
<keyword evidence="1" id="KW-0472">Membrane</keyword>
<dbReference type="Pfam" id="PF02517">
    <property type="entry name" value="Rce1-like"/>
    <property type="match status" value="1"/>
</dbReference>
<feature type="transmembrane region" description="Helical" evidence="1">
    <location>
        <begin position="175"/>
        <end position="193"/>
    </location>
</feature>
<reference evidence="3" key="1">
    <citation type="submission" date="2023-07" db="EMBL/GenBank/DDBJ databases">
        <title>The genome sequence of Rhodocytophaga aerolata KACC 12507.</title>
        <authorList>
            <person name="Zhang X."/>
        </authorList>
    </citation>
    <scope>NUCLEOTIDE SEQUENCE</scope>
    <source>
        <strain evidence="3">KACC 12507</strain>
    </source>
</reference>
<feature type="domain" description="CAAX prenyl protease 2/Lysostaphin resistance protein A-like" evidence="2">
    <location>
        <begin position="124"/>
        <end position="206"/>
    </location>
</feature>
<feature type="transmembrane region" description="Helical" evidence="1">
    <location>
        <begin position="26"/>
        <end position="43"/>
    </location>
</feature>
<dbReference type="Proteomes" id="UP001168528">
    <property type="component" value="Unassembled WGS sequence"/>
</dbReference>
<protein>
    <recommendedName>
        <fullName evidence="2">CAAX prenyl protease 2/Lysostaphin resistance protein A-like domain-containing protein</fullName>
    </recommendedName>
</protein>
<keyword evidence="1" id="KW-1133">Transmembrane helix</keyword>
<evidence type="ECO:0000313" key="3">
    <source>
        <dbReference type="EMBL" id="MDO1451341.1"/>
    </source>
</evidence>
<feature type="transmembrane region" description="Helical" evidence="1">
    <location>
        <begin position="198"/>
        <end position="217"/>
    </location>
</feature>
<proteinExistence type="predicted"/>
<dbReference type="EMBL" id="JAUKPO010000053">
    <property type="protein sequence ID" value="MDO1451341.1"/>
    <property type="molecule type" value="Genomic_DNA"/>
</dbReference>
<dbReference type="RefSeq" id="WP_302042140.1">
    <property type="nucleotide sequence ID" value="NZ_JAUKPO010000053.1"/>
</dbReference>